<organism evidence="3 4">
    <name type="scientific">Thraustotheca clavata</name>
    <dbReference type="NCBI Taxonomy" id="74557"/>
    <lineage>
        <taxon>Eukaryota</taxon>
        <taxon>Sar</taxon>
        <taxon>Stramenopiles</taxon>
        <taxon>Oomycota</taxon>
        <taxon>Saprolegniomycetes</taxon>
        <taxon>Saprolegniales</taxon>
        <taxon>Achlyaceae</taxon>
        <taxon>Thraustotheca</taxon>
    </lineage>
</organism>
<evidence type="ECO:0000313" key="4">
    <source>
        <dbReference type="Proteomes" id="UP000243217"/>
    </source>
</evidence>
<dbReference type="PANTHER" id="PTHR46188">
    <property type="entry name" value="BOLA-LIKE PROTEIN 3"/>
    <property type="match status" value="1"/>
</dbReference>
<name>A0A1W0A4C5_9STRA</name>
<dbReference type="GO" id="GO:0005759">
    <property type="term" value="C:mitochondrial matrix"/>
    <property type="evidence" value="ECO:0007669"/>
    <property type="project" value="TreeGrafter"/>
</dbReference>
<dbReference type="InterPro" id="IPR036065">
    <property type="entry name" value="BolA-like_sf"/>
</dbReference>
<accession>A0A1W0A4C5</accession>
<reference evidence="3 4" key="1">
    <citation type="journal article" date="2014" name="Genome Biol. Evol.">
        <title>The secreted proteins of Achlya hypogyna and Thraustotheca clavata identify the ancestral oomycete secretome and reveal gene acquisitions by horizontal gene transfer.</title>
        <authorList>
            <person name="Misner I."/>
            <person name="Blouin N."/>
            <person name="Leonard G."/>
            <person name="Richards T.A."/>
            <person name="Lane C.E."/>
        </authorList>
    </citation>
    <scope>NUCLEOTIDE SEQUENCE [LARGE SCALE GENOMIC DNA]</scope>
    <source>
        <strain evidence="3 4">ATCC 34112</strain>
    </source>
</reference>
<proteinExistence type="inferred from homology"/>
<dbReference type="OrthoDB" id="203381at2759"/>
<protein>
    <recommendedName>
        <fullName evidence="5">Bola-like protein</fullName>
    </recommendedName>
</protein>
<keyword evidence="4" id="KW-1185">Reference proteome</keyword>
<dbReference type="Pfam" id="PF01722">
    <property type="entry name" value="BolA"/>
    <property type="match status" value="1"/>
</dbReference>
<evidence type="ECO:0008006" key="5">
    <source>
        <dbReference type="Google" id="ProtNLM"/>
    </source>
</evidence>
<sequence>MLRRMIAVRRLSTSAEAKMTAALKEALNATHVKVDDISGGCGSMYKIEVASLSFEGKNRVMQHRMVNEILKEDIVGMHGLTLKTFTPAQFEQISKE</sequence>
<evidence type="ECO:0000256" key="2">
    <source>
        <dbReference type="RuleBase" id="RU003860"/>
    </source>
</evidence>
<evidence type="ECO:0000313" key="3">
    <source>
        <dbReference type="EMBL" id="OQS05078.1"/>
    </source>
</evidence>
<dbReference type="PANTHER" id="PTHR46188:SF1">
    <property type="entry name" value="BOLA-LIKE PROTEIN 3"/>
    <property type="match status" value="1"/>
</dbReference>
<dbReference type="InterPro" id="IPR052275">
    <property type="entry name" value="Mt_Fe-S_assembly_factor"/>
</dbReference>
<evidence type="ECO:0000256" key="1">
    <source>
        <dbReference type="ARBA" id="ARBA00005578"/>
    </source>
</evidence>
<dbReference type="SUPFAM" id="SSF82657">
    <property type="entry name" value="BolA-like"/>
    <property type="match status" value="1"/>
</dbReference>
<dbReference type="PIRSF" id="PIRSF003113">
    <property type="entry name" value="BolA"/>
    <property type="match status" value="1"/>
</dbReference>
<dbReference type="STRING" id="74557.A0A1W0A4C5"/>
<dbReference type="EMBL" id="JNBS01000509">
    <property type="protein sequence ID" value="OQS05078.1"/>
    <property type="molecule type" value="Genomic_DNA"/>
</dbReference>
<dbReference type="Proteomes" id="UP000243217">
    <property type="component" value="Unassembled WGS sequence"/>
</dbReference>
<dbReference type="Gene3D" id="3.10.20.90">
    <property type="entry name" value="Phosphatidylinositol 3-kinase Catalytic Subunit, Chain A, domain 1"/>
    <property type="match status" value="1"/>
</dbReference>
<dbReference type="InterPro" id="IPR002634">
    <property type="entry name" value="BolA"/>
</dbReference>
<comment type="similarity">
    <text evidence="1 2">Belongs to the BolA/IbaG family.</text>
</comment>
<dbReference type="AlphaFoldDB" id="A0A1W0A4C5"/>
<gene>
    <name evidence="3" type="ORF">THRCLA_20722</name>
</gene>
<comment type="caution">
    <text evidence="3">The sequence shown here is derived from an EMBL/GenBank/DDBJ whole genome shotgun (WGS) entry which is preliminary data.</text>
</comment>